<evidence type="ECO:0000256" key="4">
    <source>
        <dbReference type="ARBA" id="ARBA00022827"/>
    </source>
</evidence>
<dbReference type="GO" id="GO:0016491">
    <property type="term" value="F:oxidoreductase activity"/>
    <property type="evidence" value="ECO:0007669"/>
    <property type="project" value="UniProtKB-KW"/>
</dbReference>
<organism evidence="8 9">
    <name type="scientific">Nonomuraea soli</name>
    <dbReference type="NCBI Taxonomy" id="1032476"/>
    <lineage>
        <taxon>Bacteria</taxon>
        <taxon>Bacillati</taxon>
        <taxon>Actinomycetota</taxon>
        <taxon>Actinomycetes</taxon>
        <taxon>Streptosporangiales</taxon>
        <taxon>Streptosporangiaceae</taxon>
        <taxon>Nonomuraea</taxon>
    </lineage>
</organism>
<feature type="domain" description="FAD-binding PCMH-type" evidence="7">
    <location>
        <begin position="24"/>
        <end position="191"/>
    </location>
</feature>
<keyword evidence="9" id="KW-1185">Reference proteome</keyword>
<dbReference type="SUPFAM" id="SSF56176">
    <property type="entry name" value="FAD-binding/transporter-associated domain-like"/>
    <property type="match status" value="1"/>
</dbReference>
<name>A0A7W0CJ50_9ACTN</name>
<evidence type="ECO:0000256" key="1">
    <source>
        <dbReference type="ARBA" id="ARBA00001974"/>
    </source>
</evidence>
<evidence type="ECO:0000313" key="8">
    <source>
        <dbReference type="EMBL" id="MBA2892174.1"/>
    </source>
</evidence>
<dbReference type="InterPro" id="IPR050416">
    <property type="entry name" value="FAD-linked_Oxidoreductase"/>
</dbReference>
<dbReference type="InterPro" id="IPR006093">
    <property type="entry name" value="Oxy_OxRdtase_FAD_BS"/>
</dbReference>
<evidence type="ECO:0000256" key="2">
    <source>
        <dbReference type="ARBA" id="ARBA00005466"/>
    </source>
</evidence>
<feature type="region of interest" description="Disordered" evidence="6">
    <location>
        <begin position="423"/>
        <end position="447"/>
    </location>
</feature>
<keyword evidence="3" id="KW-0285">Flavoprotein</keyword>
<dbReference type="InterPro" id="IPR016166">
    <property type="entry name" value="FAD-bd_PCMH"/>
</dbReference>
<dbReference type="PANTHER" id="PTHR42973">
    <property type="entry name" value="BINDING OXIDOREDUCTASE, PUTATIVE (AFU_ORTHOLOGUE AFUA_1G17690)-RELATED"/>
    <property type="match status" value="1"/>
</dbReference>
<dbReference type="RefSeq" id="WP_181610887.1">
    <property type="nucleotide sequence ID" value="NZ_BAABAM010000002.1"/>
</dbReference>
<dbReference type="InterPro" id="IPR016169">
    <property type="entry name" value="FAD-bd_PCMH_sub2"/>
</dbReference>
<dbReference type="GO" id="GO:0071949">
    <property type="term" value="F:FAD binding"/>
    <property type="evidence" value="ECO:0007669"/>
    <property type="project" value="InterPro"/>
</dbReference>
<evidence type="ECO:0000313" key="9">
    <source>
        <dbReference type="Proteomes" id="UP000530928"/>
    </source>
</evidence>
<evidence type="ECO:0000256" key="3">
    <source>
        <dbReference type="ARBA" id="ARBA00022630"/>
    </source>
</evidence>
<dbReference type="PANTHER" id="PTHR42973:SF39">
    <property type="entry name" value="FAD-BINDING PCMH-TYPE DOMAIN-CONTAINING PROTEIN"/>
    <property type="match status" value="1"/>
</dbReference>
<dbReference type="PROSITE" id="PS00862">
    <property type="entry name" value="OX2_COVAL_FAD"/>
    <property type="match status" value="1"/>
</dbReference>
<dbReference type="EMBL" id="JACDUR010000003">
    <property type="protein sequence ID" value="MBA2892174.1"/>
    <property type="molecule type" value="Genomic_DNA"/>
</dbReference>
<gene>
    <name evidence="8" type="ORF">HNR30_003515</name>
</gene>
<comment type="caution">
    <text evidence="8">The sequence shown here is derived from an EMBL/GenBank/DDBJ whole genome shotgun (WGS) entry which is preliminary data.</text>
</comment>
<evidence type="ECO:0000256" key="6">
    <source>
        <dbReference type="SAM" id="MobiDB-lite"/>
    </source>
</evidence>
<keyword evidence="5" id="KW-0560">Oxidoreductase</keyword>
<protein>
    <submittedName>
        <fullName evidence="8">FAD/FMN-containing dehydrogenase</fullName>
    </submittedName>
</protein>
<sequence length="447" mass="47764">MSLNLVQPGDSEYPALCSAWNAGLQHRPALILAARSAEEIAEAVAHASDRGLRVRVQATGHGALRPATGDDLLIVTSGMTGVTIEDDTALVQPGTKWKAVLDAAHPHGLAPLLGSTSDVGVIGYSLGGGLGFLARKYGLAADAIVELQLACGDGRLRWVDDTSDPELMGAMRGCGPSFGVVTAMRTRLVPAAEVYGGTMFWPAELAREVILAYRSWVSGTPVELTSAVGVLHVPDLPSIPEPMRGQSFTRVCLCHCGPDFSGVEELLAPLRAVPGLIADMTQRMPSTRMDEITMDPTEPLPFAIRGEMMADLTDEAVDYLASISPREREPYLLWLTRHVGGMPYRNAGLGWAQGEFVTEAVSVVPDESLAGVVRAFGDRFSAGLRSAATGYTPLNFVGSPEETGLAFTSQYGTHLAELKKRHDPTNLFGGDRPLQTDISSERNPRMM</sequence>
<dbReference type="Gene3D" id="3.30.43.10">
    <property type="entry name" value="Uridine Diphospho-n-acetylenolpyruvylglucosamine Reductase, domain 2"/>
    <property type="match status" value="1"/>
</dbReference>
<dbReference type="Gene3D" id="3.30.465.10">
    <property type="match status" value="1"/>
</dbReference>
<accession>A0A7W0CJ50</accession>
<proteinExistence type="inferred from homology"/>
<dbReference type="PROSITE" id="PS51387">
    <property type="entry name" value="FAD_PCMH"/>
    <property type="match status" value="1"/>
</dbReference>
<comment type="similarity">
    <text evidence="2">Belongs to the oxygen-dependent FAD-linked oxidoreductase family.</text>
</comment>
<dbReference type="Pfam" id="PF01565">
    <property type="entry name" value="FAD_binding_4"/>
    <property type="match status" value="1"/>
</dbReference>
<dbReference type="Proteomes" id="UP000530928">
    <property type="component" value="Unassembled WGS sequence"/>
</dbReference>
<comment type="cofactor">
    <cofactor evidence="1">
        <name>FAD</name>
        <dbReference type="ChEBI" id="CHEBI:57692"/>
    </cofactor>
</comment>
<dbReference type="InterPro" id="IPR036318">
    <property type="entry name" value="FAD-bd_PCMH-like_sf"/>
</dbReference>
<evidence type="ECO:0000259" key="7">
    <source>
        <dbReference type="PROSITE" id="PS51387"/>
    </source>
</evidence>
<evidence type="ECO:0000256" key="5">
    <source>
        <dbReference type="ARBA" id="ARBA00023002"/>
    </source>
</evidence>
<reference evidence="8 9" key="1">
    <citation type="submission" date="2020-07" db="EMBL/GenBank/DDBJ databases">
        <title>Genomic Encyclopedia of Type Strains, Phase IV (KMG-IV): sequencing the most valuable type-strain genomes for metagenomic binning, comparative biology and taxonomic classification.</title>
        <authorList>
            <person name="Goeker M."/>
        </authorList>
    </citation>
    <scope>NUCLEOTIDE SEQUENCE [LARGE SCALE GENOMIC DNA]</scope>
    <source>
        <strain evidence="8 9">DSM 45533</strain>
    </source>
</reference>
<dbReference type="Gene3D" id="3.40.462.20">
    <property type="match status" value="1"/>
</dbReference>
<dbReference type="InterPro" id="IPR016167">
    <property type="entry name" value="FAD-bd_PCMH_sub1"/>
</dbReference>
<keyword evidence="4" id="KW-0274">FAD</keyword>
<dbReference type="InterPro" id="IPR006094">
    <property type="entry name" value="Oxid_FAD_bind_N"/>
</dbReference>
<dbReference type="AlphaFoldDB" id="A0A7W0CJ50"/>